<evidence type="ECO:0000313" key="3">
    <source>
        <dbReference type="EMBL" id="PVZ03959.1"/>
    </source>
</evidence>
<dbReference type="GO" id="GO:0016757">
    <property type="term" value="F:glycosyltransferase activity"/>
    <property type="evidence" value="ECO:0007669"/>
    <property type="project" value="InterPro"/>
</dbReference>
<dbReference type="InterPro" id="IPR001296">
    <property type="entry name" value="Glyco_trans_1"/>
</dbReference>
<gene>
    <name evidence="3" type="ORF">C8D89_11968</name>
</gene>
<evidence type="ECO:0000313" key="4">
    <source>
        <dbReference type="Proteomes" id="UP000245639"/>
    </source>
</evidence>
<accession>A0A2U1EVM3</accession>
<dbReference type="Gene3D" id="3.40.50.2000">
    <property type="entry name" value="Glycogen Phosphorylase B"/>
    <property type="match status" value="2"/>
</dbReference>
<reference evidence="3 4" key="1">
    <citation type="submission" date="2018-04" db="EMBL/GenBank/DDBJ databases">
        <title>Genomic Encyclopedia of Type Strains, Phase IV (KMG-IV): sequencing the most valuable type-strain genomes for metagenomic binning, comparative biology and taxonomic classification.</title>
        <authorList>
            <person name="Goeker M."/>
        </authorList>
    </citation>
    <scope>NUCLEOTIDE SEQUENCE [LARGE SCALE GENOMIC DNA]</scope>
    <source>
        <strain evidence="3 4">DSM 45771</strain>
    </source>
</reference>
<dbReference type="EMBL" id="QEKW01000019">
    <property type="protein sequence ID" value="PVZ03959.1"/>
    <property type="molecule type" value="Genomic_DNA"/>
</dbReference>
<dbReference type="PANTHER" id="PTHR45947:SF3">
    <property type="entry name" value="SULFOQUINOVOSYL TRANSFERASE SQD2"/>
    <property type="match status" value="1"/>
</dbReference>
<keyword evidence="4" id="KW-1185">Reference proteome</keyword>
<evidence type="ECO:0000256" key="1">
    <source>
        <dbReference type="ARBA" id="ARBA00022679"/>
    </source>
</evidence>
<protein>
    <submittedName>
        <fullName evidence="3">Glycosyltransferase involved in cell wall biosynthesis</fullName>
    </submittedName>
</protein>
<dbReference type="PANTHER" id="PTHR45947">
    <property type="entry name" value="SULFOQUINOVOSYL TRANSFERASE SQD2"/>
    <property type="match status" value="1"/>
</dbReference>
<keyword evidence="1 3" id="KW-0808">Transferase</keyword>
<organism evidence="3 4">
    <name type="scientific">Actinomycetospora cinnamomea</name>
    <dbReference type="NCBI Taxonomy" id="663609"/>
    <lineage>
        <taxon>Bacteria</taxon>
        <taxon>Bacillati</taxon>
        <taxon>Actinomycetota</taxon>
        <taxon>Actinomycetes</taxon>
        <taxon>Pseudonocardiales</taxon>
        <taxon>Pseudonocardiaceae</taxon>
        <taxon>Actinomycetospora</taxon>
    </lineage>
</organism>
<dbReference type="SUPFAM" id="SSF53756">
    <property type="entry name" value="UDP-Glycosyltransferase/glycogen phosphorylase"/>
    <property type="match status" value="1"/>
</dbReference>
<proteinExistence type="predicted"/>
<dbReference type="Pfam" id="PF00534">
    <property type="entry name" value="Glycos_transf_1"/>
    <property type="match status" value="1"/>
</dbReference>
<dbReference type="OrthoDB" id="9802525at2"/>
<sequence length="430" mass="47560">MSRHGPRGGVGLGDATWCYRERLGFQGVRPLVNWRAEVSSGGGSTCCESGLQLEAFSGQDSRGRIVAGPIVYWNNVPPPYMIIRWSALAEELGEDRFEVWLNRTKMESYGWASRNGFNHRVRVNRTLRVGRFTLTLPSYVLGRRPAAVVALYEDYTFVVGLIVLFLRKVPVYLWCEATTERHKPGRRGRRVKNLVRRALFARATGFFSPGPDADRYIVRNGGKPERTYRLPHVVDQKLVGRVHDRSNATNSGAKAFAYVGRLIPGKGLETLLRAFSSGAAFSSLRIIGDGPERAELEEYASELGVADRVTFAGFLQPDAVGVALARIDVLVVPSEAETYALVVDEALASGAYVLASSGISEIRHRISSERIGRVFEVDNAPELASIMSKLESSGIPGTAEERMRVVQWWTPKAWSEILRGTLEENGSVSE</sequence>
<dbReference type="Proteomes" id="UP000245639">
    <property type="component" value="Unassembled WGS sequence"/>
</dbReference>
<feature type="domain" description="Glycosyl transferase family 1" evidence="2">
    <location>
        <begin position="244"/>
        <end position="398"/>
    </location>
</feature>
<dbReference type="InterPro" id="IPR050194">
    <property type="entry name" value="Glycosyltransferase_grp1"/>
</dbReference>
<comment type="caution">
    <text evidence="3">The sequence shown here is derived from an EMBL/GenBank/DDBJ whole genome shotgun (WGS) entry which is preliminary data.</text>
</comment>
<evidence type="ECO:0000259" key="2">
    <source>
        <dbReference type="Pfam" id="PF00534"/>
    </source>
</evidence>
<name>A0A2U1EVM3_9PSEU</name>
<dbReference type="AlphaFoldDB" id="A0A2U1EVM3"/>